<evidence type="ECO:0000313" key="2">
    <source>
        <dbReference type="Proteomes" id="UP001304300"/>
    </source>
</evidence>
<name>A0AAQ3L9K0_9BACT</name>
<dbReference type="Proteomes" id="UP001304300">
    <property type="component" value="Chromosome"/>
</dbReference>
<protein>
    <submittedName>
        <fullName evidence="1">Uncharacterized protein</fullName>
    </submittedName>
</protein>
<accession>A0AAQ3L9K0</accession>
<dbReference type="AlphaFoldDB" id="A0AAQ3L9K0"/>
<evidence type="ECO:0000313" key="1">
    <source>
        <dbReference type="EMBL" id="WOO39358.1"/>
    </source>
</evidence>
<proteinExistence type="predicted"/>
<dbReference type="EMBL" id="CP136920">
    <property type="protein sequence ID" value="WOO39358.1"/>
    <property type="molecule type" value="Genomic_DNA"/>
</dbReference>
<keyword evidence="2" id="KW-1185">Reference proteome</keyword>
<dbReference type="RefSeq" id="WP_317831224.1">
    <property type="nucleotide sequence ID" value="NZ_CP136920.1"/>
</dbReference>
<dbReference type="KEGG" id="puo:RZN69_12100"/>
<sequence>MIRLDSKLQKNTKPANIDEMKRLHSLIKNLSVFSPTSNPQIPMQYRHGDVMVEKVKALPSKCKKLQHRILAHGEITGHSHRIKENEGVTLYETPKELFLEVKADVATLSHEEHHTIQIPRGYYRVWRQREYSPNEIRVIRD</sequence>
<gene>
    <name evidence="1" type="ORF">RZN69_12100</name>
</gene>
<organism evidence="1 2">
    <name type="scientific">Rubellicoccus peritrichatus</name>
    <dbReference type="NCBI Taxonomy" id="3080537"/>
    <lineage>
        <taxon>Bacteria</taxon>
        <taxon>Pseudomonadati</taxon>
        <taxon>Verrucomicrobiota</taxon>
        <taxon>Opitutia</taxon>
        <taxon>Puniceicoccales</taxon>
        <taxon>Cerasicoccaceae</taxon>
        <taxon>Rubellicoccus</taxon>
    </lineage>
</organism>
<reference evidence="1 2" key="1">
    <citation type="submission" date="2023-10" db="EMBL/GenBank/DDBJ databases">
        <title>Rubellicoccus peritrichatus gen. nov., sp. nov., isolated from an algae of coral reef tank.</title>
        <authorList>
            <person name="Luo J."/>
        </authorList>
    </citation>
    <scope>NUCLEOTIDE SEQUENCE [LARGE SCALE GENOMIC DNA]</scope>
    <source>
        <strain evidence="1 2">CR14</strain>
    </source>
</reference>